<dbReference type="Gene3D" id="3.40.50.300">
    <property type="entry name" value="P-loop containing nucleotide triphosphate hydrolases"/>
    <property type="match status" value="1"/>
</dbReference>
<dbReference type="InterPro" id="IPR022812">
    <property type="entry name" value="Dynamin"/>
</dbReference>
<dbReference type="GO" id="GO:0031623">
    <property type="term" value="P:receptor internalization"/>
    <property type="evidence" value="ECO:0007669"/>
    <property type="project" value="TreeGrafter"/>
</dbReference>
<proteinExistence type="predicted"/>
<keyword evidence="6" id="KW-1185">Reference proteome</keyword>
<dbReference type="GO" id="GO:0005886">
    <property type="term" value="C:plasma membrane"/>
    <property type="evidence" value="ECO:0007669"/>
    <property type="project" value="TreeGrafter"/>
</dbReference>
<dbReference type="CDD" id="cd08771">
    <property type="entry name" value="DLP_1"/>
    <property type="match status" value="1"/>
</dbReference>
<evidence type="ECO:0000256" key="1">
    <source>
        <dbReference type="ARBA" id="ARBA00022741"/>
    </source>
</evidence>
<dbReference type="Gene3D" id="1.20.120.1240">
    <property type="entry name" value="Dynamin, middle domain"/>
    <property type="match status" value="1"/>
</dbReference>
<accession>A0A6A6Y077</accession>
<dbReference type="GO" id="GO:0003924">
    <property type="term" value="F:GTPase activity"/>
    <property type="evidence" value="ECO:0007669"/>
    <property type="project" value="InterPro"/>
</dbReference>
<keyword evidence="2" id="KW-0342">GTP-binding</keyword>
<keyword evidence="5 7" id="KW-0378">Hydrolase</keyword>
<dbReference type="GO" id="GO:0005874">
    <property type="term" value="C:microtubule"/>
    <property type="evidence" value="ECO:0007669"/>
    <property type="project" value="TreeGrafter"/>
</dbReference>
<dbReference type="AlphaFoldDB" id="A0A6A6Y077"/>
<feature type="region of interest" description="Disordered" evidence="3">
    <location>
        <begin position="452"/>
        <end position="515"/>
    </location>
</feature>
<feature type="domain" description="GED" evidence="4">
    <location>
        <begin position="698"/>
        <end position="794"/>
    </location>
</feature>
<dbReference type="PRINTS" id="PR00195">
    <property type="entry name" value="DYNAMIN"/>
</dbReference>
<dbReference type="InterPro" id="IPR045063">
    <property type="entry name" value="Dynamin_N"/>
</dbReference>
<evidence type="ECO:0000313" key="5">
    <source>
        <dbReference type="EMBL" id="KAF2802226.1"/>
    </source>
</evidence>
<dbReference type="Pfam" id="PF01031">
    <property type="entry name" value="Dynamin_M"/>
    <property type="match status" value="1"/>
</dbReference>
<dbReference type="SUPFAM" id="SSF52540">
    <property type="entry name" value="P-loop containing nucleoside triphosphate hydrolases"/>
    <property type="match status" value="1"/>
</dbReference>
<evidence type="ECO:0000256" key="2">
    <source>
        <dbReference type="ARBA" id="ARBA00023134"/>
    </source>
</evidence>
<keyword evidence="1" id="KW-0547">Nucleotide-binding</keyword>
<evidence type="ECO:0000313" key="6">
    <source>
        <dbReference type="Proteomes" id="UP000504636"/>
    </source>
</evidence>
<protein>
    <submittedName>
        <fullName evidence="5 7">P-loop containing nucleoside triphosphate hydrolase protein</fullName>
    </submittedName>
</protein>
<reference evidence="7" key="3">
    <citation type="submission" date="2025-04" db="UniProtKB">
        <authorList>
            <consortium name="RefSeq"/>
        </authorList>
    </citation>
    <scope>IDENTIFICATION</scope>
    <source>
        <strain evidence="7">CBS 304.34</strain>
    </source>
</reference>
<dbReference type="InterPro" id="IPR020850">
    <property type="entry name" value="GED_dom"/>
</dbReference>
<dbReference type="RefSeq" id="XP_033569190.1">
    <property type="nucleotide sequence ID" value="XM_033716252.1"/>
</dbReference>
<evidence type="ECO:0000256" key="3">
    <source>
        <dbReference type="SAM" id="MobiDB-lite"/>
    </source>
</evidence>
<sequence length="807" mass="91188">MQAPDMEAIARRPKELLQALNRLSELGLQNHEVPLPNIVVLGDQSAGKSSVIEAISDITVPRSSGTCTRCPLLIKSLGDNEPGAVWRCKIDLHRNYEFYPQGIFDSTDEDSPFKPWIANATPVVIPFLMIDSKDKLREGIHRAQLALLNPGQPTAKYASGRVQDIGNTDGLQCEFTPNVVSVEISGPGRINLSFYDLPGIINQTEDEDKPWLVDIVRNLAAEYIKSPNTIVLLAKSMEGDPHNSSAARLAKEVGAHERCVGVLTKPDRIPLGDPVDMWRKMLCGDQKTFYLPLGYYVTKQPSQADLDGGIDNVRARQIETMFFSTKEPWATKFAEFKDRFGTFNLQKALSDQLAERMVKNLPKIRESIRTQIDELDLELENIPEPPTQNALGAVLSLLQSYSNQVTKLMEGEHPFNEWRLTWKAQRESFLRNLTAMRPSLHIQGDLDTGLFPNQIDLTGDSEDDHQSPTPEKIASTPSLKRRRVDEPSTPRQMPMAQPSSVSRQQAPKTPTRKKSQALPNVFYLDRICKVLNDISSSDIPREIDSKALDFLILESLKDWDKPMATFFRSLEQALRSQMQGIFDQIFGPWKTSELYGKAWEIVDQLLTSHMSEQRDTLAVHALRVEREKPFAGDDKLWDHHILEALGVLQDARISRRLIIYVKEKNAITGKETKQSELAGLKAKPEVSKIIRDDPYRREVEVMSKVRGYYKISSVRFYSNICLNLQAKLFKFLRESLHEELTTGLGVFADDGKSPRLVLLEEDPERAERRRTLLNKRQALVEGRKCLAELLDKYKGAASGDTDAMDIC</sequence>
<evidence type="ECO:0000313" key="7">
    <source>
        <dbReference type="RefSeq" id="XP_033569190.1"/>
    </source>
</evidence>
<dbReference type="PANTHER" id="PTHR11566">
    <property type="entry name" value="DYNAMIN"/>
    <property type="match status" value="1"/>
</dbReference>
<gene>
    <name evidence="5 7" type="ORF">BDZ99DRAFT_401750</name>
</gene>
<dbReference type="Pfam" id="PF00350">
    <property type="entry name" value="Dynamin_N"/>
    <property type="match status" value="1"/>
</dbReference>
<dbReference type="GO" id="GO:0005737">
    <property type="term" value="C:cytoplasm"/>
    <property type="evidence" value="ECO:0007669"/>
    <property type="project" value="TreeGrafter"/>
</dbReference>
<reference evidence="5 7" key="1">
    <citation type="journal article" date="2020" name="Stud. Mycol.">
        <title>101 Dothideomycetes genomes: a test case for predicting lifestyles and emergence of pathogens.</title>
        <authorList>
            <person name="Haridas S."/>
            <person name="Albert R."/>
            <person name="Binder M."/>
            <person name="Bloem J."/>
            <person name="Labutti K."/>
            <person name="Salamov A."/>
            <person name="Andreopoulos B."/>
            <person name="Baker S."/>
            <person name="Barry K."/>
            <person name="Bills G."/>
            <person name="Bluhm B."/>
            <person name="Cannon C."/>
            <person name="Castanera R."/>
            <person name="Culley D."/>
            <person name="Daum C."/>
            <person name="Ezra D."/>
            <person name="Gonzalez J."/>
            <person name="Henrissat B."/>
            <person name="Kuo A."/>
            <person name="Liang C."/>
            <person name="Lipzen A."/>
            <person name="Lutzoni F."/>
            <person name="Magnuson J."/>
            <person name="Mondo S."/>
            <person name="Nolan M."/>
            <person name="Ohm R."/>
            <person name="Pangilinan J."/>
            <person name="Park H.-J."/>
            <person name="Ramirez L."/>
            <person name="Alfaro M."/>
            <person name="Sun H."/>
            <person name="Tritt A."/>
            <person name="Yoshinaga Y."/>
            <person name="Zwiers L.-H."/>
            <person name="Turgeon B."/>
            <person name="Goodwin S."/>
            <person name="Spatafora J."/>
            <person name="Crous P."/>
            <person name="Grigoriev I."/>
        </authorList>
    </citation>
    <scope>NUCLEOTIDE SEQUENCE</scope>
    <source>
        <strain evidence="5 7">CBS 304.34</strain>
    </source>
</reference>
<dbReference type="EMBL" id="MU003724">
    <property type="protein sequence ID" value="KAF2802226.1"/>
    <property type="molecule type" value="Genomic_DNA"/>
</dbReference>
<dbReference type="SMART" id="SM00053">
    <property type="entry name" value="DYNc"/>
    <property type="match status" value="1"/>
</dbReference>
<dbReference type="GeneID" id="54457145"/>
<dbReference type="GO" id="GO:0005525">
    <property type="term" value="F:GTP binding"/>
    <property type="evidence" value="ECO:0007669"/>
    <property type="project" value="InterPro"/>
</dbReference>
<dbReference type="InterPro" id="IPR027417">
    <property type="entry name" value="P-loop_NTPase"/>
</dbReference>
<reference evidence="7" key="2">
    <citation type="submission" date="2020-04" db="EMBL/GenBank/DDBJ databases">
        <authorList>
            <consortium name="NCBI Genome Project"/>
        </authorList>
    </citation>
    <scope>NUCLEOTIDE SEQUENCE</scope>
    <source>
        <strain evidence="7">CBS 304.34</strain>
    </source>
</reference>
<dbReference type="PANTHER" id="PTHR11566:SF131">
    <property type="entry name" value="GTPASE, PUTATIVE (AFU_ORTHOLOGUE AFUA_6G07630)-RELATED"/>
    <property type="match status" value="1"/>
</dbReference>
<name>A0A6A6Y077_9PEZI</name>
<dbReference type="InterPro" id="IPR001401">
    <property type="entry name" value="Dynamin_GTPase"/>
</dbReference>
<dbReference type="PROSITE" id="PS51388">
    <property type="entry name" value="GED"/>
    <property type="match status" value="1"/>
</dbReference>
<organism evidence="5">
    <name type="scientific">Mytilinidion resinicola</name>
    <dbReference type="NCBI Taxonomy" id="574789"/>
    <lineage>
        <taxon>Eukaryota</taxon>
        <taxon>Fungi</taxon>
        <taxon>Dikarya</taxon>
        <taxon>Ascomycota</taxon>
        <taxon>Pezizomycotina</taxon>
        <taxon>Dothideomycetes</taxon>
        <taxon>Pleosporomycetidae</taxon>
        <taxon>Mytilinidiales</taxon>
        <taxon>Mytilinidiaceae</taxon>
        <taxon>Mytilinidion</taxon>
    </lineage>
</organism>
<dbReference type="Proteomes" id="UP000504636">
    <property type="component" value="Unplaced"/>
</dbReference>
<evidence type="ECO:0000259" key="4">
    <source>
        <dbReference type="PROSITE" id="PS51388"/>
    </source>
</evidence>
<feature type="compositionally biased region" description="Polar residues" evidence="3">
    <location>
        <begin position="497"/>
        <end position="508"/>
    </location>
</feature>
<dbReference type="GO" id="GO:0008017">
    <property type="term" value="F:microtubule binding"/>
    <property type="evidence" value="ECO:0007669"/>
    <property type="project" value="TreeGrafter"/>
</dbReference>
<dbReference type="InterPro" id="IPR000375">
    <property type="entry name" value="Dynamin_stalk"/>
</dbReference>
<dbReference type="OrthoDB" id="5061070at2759"/>